<evidence type="ECO:0000313" key="1">
    <source>
        <dbReference type="EMBL" id="OUN39759.1"/>
    </source>
</evidence>
<dbReference type="EMBL" id="NFHM01000037">
    <property type="protein sequence ID" value="OUN39759.1"/>
    <property type="molecule type" value="Genomic_DNA"/>
</dbReference>
<dbReference type="Pfam" id="PF19553">
    <property type="entry name" value="DUF6076"/>
    <property type="match status" value="1"/>
</dbReference>
<reference evidence="2" key="1">
    <citation type="submission" date="2017-04" db="EMBL/GenBank/DDBJ databases">
        <title>Function of individual gut microbiota members based on whole genome sequencing of pure cultures obtained from chicken caecum.</title>
        <authorList>
            <person name="Medvecky M."/>
            <person name="Cejkova D."/>
            <person name="Polansky O."/>
            <person name="Karasova D."/>
            <person name="Kubasova T."/>
            <person name="Cizek A."/>
            <person name="Rychlik I."/>
        </authorList>
    </citation>
    <scope>NUCLEOTIDE SEQUENCE [LARGE SCALE GENOMIC DNA]</scope>
    <source>
        <strain evidence="2">An75</strain>
    </source>
</reference>
<dbReference type="AlphaFoldDB" id="A0A1Y3TZW6"/>
<dbReference type="Proteomes" id="UP000195455">
    <property type="component" value="Unassembled WGS sequence"/>
</dbReference>
<proteinExistence type="predicted"/>
<comment type="caution">
    <text evidence="1">The sequence shown here is derived from an EMBL/GenBank/DDBJ whole genome shotgun (WGS) entry which is preliminary data.</text>
</comment>
<organism evidence="1 2">
    <name type="scientific">Anaerotignum lactatifermentans</name>
    <dbReference type="NCBI Taxonomy" id="160404"/>
    <lineage>
        <taxon>Bacteria</taxon>
        <taxon>Bacillati</taxon>
        <taxon>Bacillota</taxon>
        <taxon>Clostridia</taxon>
        <taxon>Lachnospirales</taxon>
        <taxon>Anaerotignaceae</taxon>
        <taxon>Anaerotignum</taxon>
    </lineage>
</organism>
<dbReference type="InterPro" id="IPR045722">
    <property type="entry name" value="DUF6076"/>
</dbReference>
<gene>
    <name evidence="1" type="ORF">B5G26_15000</name>
</gene>
<name>A0A1Y3TZW6_9FIRM</name>
<evidence type="ECO:0000313" key="2">
    <source>
        <dbReference type="Proteomes" id="UP000195455"/>
    </source>
</evidence>
<sequence>MRIPMKEFQDMLPSAYDEIHGKCSDVTQECSMYYEMFAEMIFGWIRMVNDIATFLSYASAFVNLFLERLKYHNPEAYASAYYDFMTNRQVQLEIEKAIPYGLPLIAQTHEVGFDFVTITEQDDTQSFCIAERFVFTNLLSFLQVDLSRGLMIGHAPKKCQNCGKYFLLEKGYHVSYCTNIAPGETTRTCRQVGAHKKSAAQTKTPAQAEYQKLYNHLKTRKNRKKISVEEWNQAVAWAQEMKDKAERGEISEWELKEMFERAYDNIL</sequence>
<protein>
    <submittedName>
        <fullName evidence="1">Uncharacterized protein</fullName>
    </submittedName>
</protein>
<accession>A0A1Y3TZW6</accession>